<feature type="active site" evidence="9">
    <location>
        <position position="284"/>
    </location>
</feature>
<dbReference type="InterPro" id="IPR016039">
    <property type="entry name" value="Thiolase-like"/>
</dbReference>
<dbReference type="GO" id="GO:0005737">
    <property type="term" value="C:cytoplasm"/>
    <property type="evidence" value="ECO:0007669"/>
    <property type="project" value="UniProtKB-SubCell"/>
</dbReference>
<evidence type="ECO:0000256" key="4">
    <source>
        <dbReference type="ARBA" id="ARBA00022832"/>
    </source>
</evidence>
<dbReference type="Pfam" id="PF08541">
    <property type="entry name" value="ACP_syn_III_C"/>
    <property type="match status" value="1"/>
</dbReference>
<dbReference type="SUPFAM" id="SSF53901">
    <property type="entry name" value="Thiolase-like"/>
    <property type="match status" value="1"/>
</dbReference>
<evidence type="ECO:0000256" key="7">
    <source>
        <dbReference type="ARBA" id="ARBA00023268"/>
    </source>
</evidence>
<feature type="domain" description="Beta-ketoacyl-[acyl-carrier-protein] synthase III C-terminal" evidence="10">
    <location>
        <begin position="235"/>
        <end position="326"/>
    </location>
</feature>
<dbReference type="RefSeq" id="WP_353651115.1">
    <property type="nucleotide sequence ID" value="NZ_CP159218.1"/>
</dbReference>
<dbReference type="EC" id="2.3.1.180" evidence="9"/>
<comment type="domain">
    <text evidence="9">The last Arg residue of the ACP-binding site is essential for the weak association between ACP/AcpP and FabH.</text>
</comment>
<evidence type="ECO:0000256" key="3">
    <source>
        <dbReference type="ARBA" id="ARBA00022679"/>
    </source>
</evidence>
<comment type="subcellular location">
    <subcellularLocation>
        <location evidence="9">Cytoplasm</location>
    </subcellularLocation>
</comment>
<keyword evidence="5 9" id="KW-0443">Lipid metabolism</keyword>
<proteinExistence type="inferred from homology"/>
<dbReference type="Gene3D" id="3.40.47.10">
    <property type="match status" value="1"/>
</dbReference>
<dbReference type="GO" id="GO:0033818">
    <property type="term" value="F:beta-ketoacyl-acyl-carrier-protein synthase III activity"/>
    <property type="evidence" value="ECO:0007669"/>
    <property type="project" value="UniProtKB-UniRule"/>
</dbReference>
<keyword evidence="8 9" id="KW-0012">Acyltransferase</keyword>
<reference evidence="12" key="1">
    <citation type="submission" date="2024-05" db="EMBL/GenBank/DDBJ databases">
        <authorList>
            <person name="Cai S.Y."/>
            <person name="Jin L.M."/>
            <person name="Li H.R."/>
        </authorList>
    </citation>
    <scope>NUCLEOTIDE SEQUENCE</scope>
    <source>
        <strain evidence="12">A5-74</strain>
    </source>
</reference>
<dbReference type="EMBL" id="CP159218">
    <property type="protein sequence ID" value="XCG65510.1"/>
    <property type="molecule type" value="Genomic_DNA"/>
</dbReference>
<evidence type="ECO:0000259" key="10">
    <source>
        <dbReference type="Pfam" id="PF08541"/>
    </source>
</evidence>
<feature type="active site" evidence="9">
    <location>
        <position position="125"/>
    </location>
</feature>
<dbReference type="CDD" id="cd00830">
    <property type="entry name" value="KAS_III"/>
    <property type="match status" value="1"/>
</dbReference>
<keyword evidence="9" id="KW-0963">Cytoplasm</keyword>
<dbReference type="PANTHER" id="PTHR43091">
    <property type="entry name" value="3-OXOACYL-[ACYL-CARRIER-PROTEIN] SYNTHASE"/>
    <property type="match status" value="1"/>
</dbReference>
<accession>A0AAU8DT61</accession>
<dbReference type="InterPro" id="IPR013751">
    <property type="entry name" value="ACP_syn_III_N"/>
</dbReference>
<evidence type="ECO:0000313" key="12">
    <source>
        <dbReference type="EMBL" id="XCG65510.1"/>
    </source>
</evidence>
<evidence type="ECO:0000256" key="6">
    <source>
        <dbReference type="ARBA" id="ARBA00023160"/>
    </source>
</evidence>
<dbReference type="PANTHER" id="PTHR43091:SF1">
    <property type="entry name" value="BETA-KETOACYL-[ACYL-CARRIER-PROTEIN] SYNTHASE III, CHLOROPLASTIC"/>
    <property type="match status" value="1"/>
</dbReference>
<evidence type="ECO:0000256" key="2">
    <source>
        <dbReference type="ARBA" id="ARBA00022516"/>
    </source>
</evidence>
<dbReference type="InterPro" id="IPR013747">
    <property type="entry name" value="ACP_syn_III_C"/>
</dbReference>
<comment type="catalytic activity">
    <reaction evidence="9">
        <text>malonyl-[ACP] + acetyl-CoA + H(+) = 3-oxobutanoyl-[ACP] + CO2 + CoA</text>
        <dbReference type="Rhea" id="RHEA:12080"/>
        <dbReference type="Rhea" id="RHEA-COMP:9623"/>
        <dbReference type="Rhea" id="RHEA-COMP:9625"/>
        <dbReference type="ChEBI" id="CHEBI:15378"/>
        <dbReference type="ChEBI" id="CHEBI:16526"/>
        <dbReference type="ChEBI" id="CHEBI:57287"/>
        <dbReference type="ChEBI" id="CHEBI:57288"/>
        <dbReference type="ChEBI" id="CHEBI:78449"/>
        <dbReference type="ChEBI" id="CHEBI:78450"/>
        <dbReference type="EC" id="2.3.1.180"/>
    </reaction>
</comment>
<dbReference type="Pfam" id="PF08545">
    <property type="entry name" value="ACP_syn_III"/>
    <property type="match status" value="1"/>
</dbReference>
<keyword evidence="2 9" id="KW-0444">Lipid biosynthesis</keyword>
<sequence>MSADTVIGQLTGPQFTRITGLGSYRPERVVTNADLEQILDTNDEWIRSRVGIAERHFAGDHESVAMMGAEAGRLAIADAGLQPSDIDTVLVATCTLPSQMPHASTQVAARLGIVAPGSFDINAACAGFCYGLAVASSLIRAGDAQHVLLVGAEKLTDWIDPTDRANAIIFGDGAGAVVVSGSETPEIGPVSWGCSIDNTETIHIKDRNSFVYQEGQTVFRWATSAIAPVAIDAAAKAGVSLADIDVLAPHQANLRIVDSIAKKVIAAGAHPDLVVIRDIVTTGNTSSGSIPIGLDRARAAGEVKSGDLVLAVGYGAGLTYGSQVFRLP</sequence>
<keyword evidence="4 9" id="KW-0276">Fatty acid metabolism</keyword>
<dbReference type="NCBIfam" id="NF006829">
    <property type="entry name" value="PRK09352.1"/>
    <property type="match status" value="1"/>
</dbReference>
<comment type="function">
    <text evidence="9">Catalyzes the condensation reaction of fatty acid synthesis by the addition to an acyl acceptor of two carbons from malonyl-ACP. Catalyzes the first condensation reaction which initiates fatty acid synthesis and may therefore play a role in governing the total rate of fatty acid production. Possesses both acetoacetyl-ACP synthase and acetyl transacylase activities. Its substrate specificity determines the biosynthesis of branched-chain and/or straight-chain of fatty acids.</text>
</comment>
<comment type="similarity">
    <text evidence="1 9">Belongs to the thiolase-like superfamily. FabH family.</text>
</comment>
<evidence type="ECO:0000256" key="9">
    <source>
        <dbReference type="HAMAP-Rule" id="MF_01815"/>
    </source>
</evidence>
<dbReference type="GO" id="GO:0006633">
    <property type="term" value="P:fatty acid biosynthetic process"/>
    <property type="evidence" value="ECO:0007669"/>
    <property type="project" value="UniProtKB-UniRule"/>
</dbReference>
<keyword evidence="3 9" id="KW-0808">Transferase</keyword>
<dbReference type="HAMAP" id="MF_01815">
    <property type="entry name" value="FabH"/>
    <property type="match status" value="1"/>
</dbReference>
<protein>
    <recommendedName>
        <fullName evidence="9">Beta-ketoacyl-[acyl-carrier-protein] synthase III</fullName>
        <shortName evidence="9">Beta-ketoacyl-ACP synthase III</shortName>
        <shortName evidence="9">KAS III</shortName>
        <ecNumber evidence="9">2.3.1.180</ecNumber>
    </recommendedName>
    <alternativeName>
        <fullName evidence="9">3-oxoacyl-[acyl-carrier-protein] synthase 3</fullName>
    </alternativeName>
    <alternativeName>
        <fullName evidence="9">3-oxoacyl-[acyl-carrier-protein] synthase III</fullName>
    </alternativeName>
</protein>
<feature type="region of interest" description="ACP-binding" evidence="9">
    <location>
        <begin position="251"/>
        <end position="255"/>
    </location>
</feature>
<evidence type="ECO:0000256" key="8">
    <source>
        <dbReference type="ARBA" id="ARBA00023315"/>
    </source>
</evidence>
<comment type="subunit">
    <text evidence="9">Homodimer.</text>
</comment>
<evidence type="ECO:0000256" key="1">
    <source>
        <dbReference type="ARBA" id="ARBA00008642"/>
    </source>
</evidence>
<evidence type="ECO:0000259" key="11">
    <source>
        <dbReference type="Pfam" id="PF08545"/>
    </source>
</evidence>
<dbReference type="AlphaFoldDB" id="A0AAU8DT61"/>
<feature type="domain" description="Beta-ketoacyl-[acyl-carrier-protein] synthase III N-terminal" evidence="11">
    <location>
        <begin position="119"/>
        <end position="193"/>
    </location>
</feature>
<name>A0AAU8DT61_9ACTN</name>
<organism evidence="12">
    <name type="scientific">Nakamurella sp. A5-74</name>
    <dbReference type="NCBI Taxonomy" id="3158264"/>
    <lineage>
        <taxon>Bacteria</taxon>
        <taxon>Bacillati</taxon>
        <taxon>Actinomycetota</taxon>
        <taxon>Actinomycetes</taxon>
        <taxon>Nakamurellales</taxon>
        <taxon>Nakamurellaceae</taxon>
        <taxon>Nakamurella</taxon>
    </lineage>
</organism>
<evidence type="ECO:0000256" key="5">
    <source>
        <dbReference type="ARBA" id="ARBA00023098"/>
    </source>
</evidence>
<feature type="active site" evidence="9">
    <location>
        <position position="250"/>
    </location>
</feature>
<dbReference type="GO" id="GO:0004315">
    <property type="term" value="F:3-oxoacyl-[acyl-carrier-protein] synthase activity"/>
    <property type="evidence" value="ECO:0007669"/>
    <property type="project" value="InterPro"/>
</dbReference>
<gene>
    <name evidence="9" type="primary">fabH</name>
    <name evidence="12" type="ORF">ABLG96_09635</name>
</gene>
<dbReference type="NCBIfam" id="TIGR00747">
    <property type="entry name" value="fabH"/>
    <property type="match status" value="1"/>
</dbReference>
<keyword evidence="7 9" id="KW-0511">Multifunctional enzyme</keyword>
<comment type="pathway">
    <text evidence="9">Lipid metabolism; fatty acid biosynthesis.</text>
</comment>
<dbReference type="InterPro" id="IPR004655">
    <property type="entry name" value="FabH"/>
</dbReference>
<keyword evidence="6 9" id="KW-0275">Fatty acid biosynthesis</keyword>